<accession>A0A6A3H149</accession>
<dbReference type="AlphaFoldDB" id="A0A6A3H149"/>
<evidence type="ECO:0000259" key="2">
    <source>
        <dbReference type="PROSITE" id="PS50013"/>
    </source>
</evidence>
<evidence type="ECO:0008006" key="6">
    <source>
        <dbReference type="Google" id="ProtNLM"/>
    </source>
</evidence>
<feature type="region of interest" description="Disordered" evidence="1">
    <location>
        <begin position="53"/>
        <end position="72"/>
    </location>
</feature>
<dbReference type="SUPFAM" id="SSF54160">
    <property type="entry name" value="Chromo domain-like"/>
    <property type="match status" value="1"/>
</dbReference>
<dbReference type="InterPro" id="IPR016197">
    <property type="entry name" value="Chromo-like_dom_sf"/>
</dbReference>
<dbReference type="PANTHER" id="PTHR37984:SF5">
    <property type="entry name" value="PROTEIN NYNRIN-LIKE"/>
    <property type="match status" value="1"/>
</dbReference>
<dbReference type="PANTHER" id="PTHR37984">
    <property type="entry name" value="PROTEIN CBG26694"/>
    <property type="match status" value="1"/>
</dbReference>
<dbReference type="Gene3D" id="1.10.340.70">
    <property type="match status" value="1"/>
</dbReference>
<reference evidence="4 5" key="1">
    <citation type="submission" date="2018-09" db="EMBL/GenBank/DDBJ databases">
        <title>Genomic investigation of the strawberry pathogen Phytophthora fragariae indicates pathogenicity is determined by transcriptional variation in three key races.</title>
        <authorList>
            <person name="Adams T.M."/>
            <person name="Armitage A.D."/>
            <person name="Sobczyk M.K."/>
            <person name="Bates H.J."/>
            <person name="Dunwell J.M."/>
            <person name="Nellist C.F."/>
            <person name="Harrison R.J."/>
        </authorList>
    </citation>
    <scope>NUCLEOTIDE SEQUENCE [LARGE SCALE GENOMIC DNA]</scope>
    <source>
        <strain evidence="4 5">SCRP249</strain>
    </source>
</reference>
<evidence type="ECO:0000259" key="3">
    <source>
        <dbReference type="PROSITE" id="PS50994"/>
    </source>
</evidence>
<evidence type="ECO:0000313" key="4">
    <source>
        <dbReference type="EMBL" id="KAE8963246.1"/>
    </source>
</evidence>
<sequence length="221" mass="25672">MALQADILHYAHEDYQGGHQGKTRTHERLRSEFYWPGMYADVDRFVEECVDCASGKGRPPNPGPSPENITPRRPFEVVSMDFVTHMPKSARGNTFLLLFQDIFSGNVMCKPMSSTTAQDVAEAYEEQVFRSFGASSLIRHDQDPRFMSEVFTRFRELLGSRQRATLAFRPQANGEDSWEPDSGRDEYEVEKILDLRWSKRTRTSKRSKEYLIKWKNYDDPE</sequence>
<dbReference type="InterPro" id="IPR036397">
    <property type="entry name" value="RNaseH_sf"/>
</dbReference>
<dbReference type="EMBL" id="QXFV01005881">
    <property type="protein sequence ID" value="KAE8963246.1"/>
    <property type="molecule type" value="Genomic_DNA"/>
</dbReference>
<dbReference type="Gene3D" id="3.30.420.10">
    <property type="entry name" value="Ribonuclease H-like superfamily/Ribonuclease H"/>
    <property type="match status" value="1"/>
</dbReference>
<dbReference type="PROSITE" id="PS50013">
    <property type="entry name" value="CHROMO_2"/>
    <property type="match status" value="1"/>
</dbReference>
<evidence type="ECO:0000256" key="1">
    <source>
        <dbReference type="SAM" id="MobiDB-lite"/>
    </source>
</evidence>
<dbReference type="GO" id="GO:0015074">
    <property type="term" value="P:DNA integration"/>
    <property type="evidence" value="ECO:0007669"/>
    <property type="project" value="InterPro"/>
</dbReference>
<dbReference type="InterPro" id="IPR001584">
    <property type="entry name" value="Integrase_cat-core"/>
</dbReference>
<dbReference type="Pfam" id="PF17921">
    <property type="entry name" value="Integrase_H2C2"/>
    <property type="match status" value="1"/>
</dbReference>
<dbReference type="SUPFAM" id="SSF53098">
    <property type="entry name" value="Ribonuclease H-like"/>
    <property type="match status" value="1"/>
</dbReference>
<gene>
    <name evidence="4" type="ORF">PR001_g29437</name>
</gene>
<protein>
    <recommendedName>
        <fullName evidence="6">Integrase catalytic domain-containing protein</fullName>
    </recommendedName>
</protein>
<proteinExistence type="predicted"/>
<organism evidence="4 5">
    <name type="scientific">Phytophthora rubi</name>
    <dbReference type="NCBI Taxonomy" id="129364"/>
    <lineage>
        <taxon>Eukaryota</taxon>
        <taxon>Sar</taxon>
        <taxon>Stramenopiles</taxon>
        <taxon>Oomycota</taxon>
        <taxon>Peronosporomycetes</taxon>
        <taxon>Peronosporales</taxon>
        <taxon>Peronosporaceae</taxon>
        <taxon>Phytophthora</taxon>
    </lineage>
</organism>
<comment type="caution">
    <text evidence="4">The sequence shown here is derived from an EMBL/GenBank/DDBJ whole genome shotgun (WGS) entry which is preliminary data.</text>
</comment>
<dbReference type="Pfam" id="PF00385">
    <property type="entry name" value="Chromo"/>
    <property type="match status" value="1"/>
</dbReference>
<evidence type="ECO:0000313" key="5">
    <source>
        <dbReference type="Proteomes" id="UP000429607"/>
    </source>
</evidence>
<dbReference type="FunFam" id="1.10.340.70:FF:000001">
    <property type="entry name" value="Retrovirus-related Pol polyprotein from transposon gypsy-like Protein"/>
    <property type="match status" value="1"/>
</dbReference>
<dbReference type="Pfam" id="PF00665">
    <property type="entry name" value="rve"/>
    <property type="match status" value="1"/>
</dbReference>
<feature type="domain" description="Integrase catalytic" evidence="3">
    <location>
        <begin position="70"/>
        <end position="174"/>
    </location>
</feature>
<feature type="domain" description="Chromo" evidence="2">
    <location>
        <begin position="187"/>
        <end position="221"/>
    </location>
</feature>
<dbReference type="InterPro" id="IPR023780">
    <property type="entry name" value="Chromo_domain"/>
</dbReference>
<dbReference type="InterPro" id="IPR012337">
    <property type="entry name" value="RNaseH-like_sf"/>
</dbReference>
<dbReference type="Gene3D" id="2.40.50.40">
    <property type="match status" value="1"/>
</dbReference>
<dbReference type="InterPro" id="IPR041588">
    <property type="entry name" value="Integrase_H2C2"/>
</dbReference>
<dbReference type="PROSITE" id="PS50994">
    <property type="entry name" value="INTEGRASE"/>
    <property type="match status" value="1"/>
</dbReference>
<dbReference type="GO" id="GO:0003676">
    <property type="term" value="F:nucleic acid binding"/>
    <property type="evidence" value="ECO:0007669"/>
    <property type="project" value="InterPro"/>
</dbReference>
<dbReference type="InterPro" id="IPR000953">
    <property type="entry name" value="Chromo/chromo_shadow_dom"/>
</dbReference>
<dbReference type="Proteomes" id="UP000429607">
    <property type="component" value="Unassembled WGS sequence"/>
</dbReference>
<dbReference type="InterPro" id="IPR050951">
    <property type="entry name" value="Retrovirus_Pol_polyprotein"/>
</dbReference>
<name>A0A6A3H149_9STRA</name>
<dbReference type="CDD" id="cd00024">
    <property type="entry name" value="CD_CSD"/>
    <property type="match status" value="1"/>
</dbReference>